<dbReference type="InterPro" id="IPR006311">
    <property type="entry name" value="TAT_signal"/>
</dbReference>
<protein>
    <recommendedName>
        <fullName evidence="2 7">Beta-lactamase</fullName>
        <ecNumber evidence="2 7">3.5.2.6</ecNumber>
    </recommendedName>
</protein>
<dbReference type="Pfam" id="PF00905">
    <property type="entry name" value="Transpeptidase"/>
    <property type="match status" value="1"/>
</dbReference>
<evidence type="ECO:0000256" key="7">
    <source>
        <dbReference type="RuleBase" id="RU361140"/>
    </source>
</evidence>
<dbReference type="GO" id="GO:0008658">
    <property type="term" value="F:penicillin binding"/>
    <property type="evidence" value="ECO:0007669"/>
    <property type="project" value="InterPro"/>
</dbReference>
<dbReference type="PROSITE" id="PS51318">
    <property type="entry name" value="TAT"/>
    <property type="match status" value="1"/>
</dbReference>
<keyword evidence="10" id="KW-1185">Reference proteome</keyword>
<feature type="modified residue" description="N6-carboxylysine" evidence="6">
    <location>
        <position position="93"/>
    </location>
</feature>
<dbReference type="HOGENOM" id="CLU_035412_3_0_5"/>
<reference evidence="9 10" key="1">
    <citation type="journal article" date="2014" name="Genome Announc.">
        <title>Complete Genome Sequence of Hyphomicrobium nitrativorans Strain NL23, a Denitrifying Bacterium Isolated from Biofilm of a Methanol-Fed Denitrification System Treating Seawater at the Montreal Biodome.</title>
        <authorList>
            <person name="Martineau C."/>
            <person name="Villeneuve C."/>
            <person name="Mauffrey F."/>
            <person name="Villemur R."/>
        </authorList>
    </citation>
    <scope>NUCLEOTIDE SEQUENCE [LARGE SCALE GENOMIC DNA]</scope>
    <source>
        <strain evidence="9">NL23</strain>
    </source>
</reference>
<evidence type="ECO:0000256" key="3">
    <source>
        <dbReference type="ARBA" id="ARBA00022729"/>
    </source>
</evidence>
<organism evidence="9 10">
    <name type="scientific">Hyphomicrobium nitrativorans NL23</name>
    <dbReference type="NCBI Taxonomy" id="1029756"/>
    <lineage>
        <taxon>Bacteria</taxon>
        <taxon>Pseudomonadati</taxon>
        <taxon>Pseudomonadota</taxon>
        <taxon>Alphaproteobacteria</taxon>
        <taxon>Hyphomicrobiales</taxon>
        <taxon>Hyphomicrobiaceae</taxon>
        <taxon>Hyphomicrobium</taxon>
    </lineage>
</organism>
<dbReference type="KEGG" id="hni:W911_10600"/>
<keyword evidence="3" id="KW-0732">Signal</keyword>
<name>V5SE24_9HYPH</name>
<evidence type="ECO:0000256" key="5">
    <source>
        <dbReference type="ARBA" id="ARBA00023251"/>
    </source>
</evidence>
<dbReference type="Proteomes" id="UP000018542">
    <property type="component" value="Chromosome"/>
</dbReference>
<dbReference type="InterPro" id="IPR001460">
    <property type="entry name" value="PCN-bd_Tpept"/>
</dbReference>
<feature type="active site" description="Acyl-ester intermediate" evidence="6">
    <location>
        <position position="90"/>
    </location>
</feature>
<sequence length="289" mass="31527">MRSSLAGKSPSSHLDRRRLLTALAALPVGGFLASVGSAAFAATKPVSLVPSLSRPIAAAGQTGVLVFELENGDIGVSDRARAERGFLPASTFKIPNTLIALETGVADSLDAPVFRWDGKERGFSGQPVAAWNRDQPLRDAFRNSAVWVYQDVARRIGRERMQQFVDKMGYGNCDLSGAAIDAFWLTGKLRISALEQIRFLDELRAKRLAVSERAQTLVHEVMEVERTSDYVLRGKTGWADEIALGWFVGWIESGKGSRLFVLNIDMANAASAQSRVEIVKSAARDLHLI</sequence>
<dbReference type="GO" id="GO:0008800">
    <property type="term" value="F:beta-lactamase activity"/>
    <property type="evidence" value="ECO:0007669"/>
    <property type="project" value="UniProtKB-UniRule"/>
</dbReference>
<dbReference type="PROSITE" id="PS00337">
    <property type="entry name" value="BETA_LACTAMASE_D"/>
    <property type="match status" value="1"/>
</dbReference>
<evidence type="ECO:0000256" key="4">
    <source>
        <dbReference type="ARBA" id="ARBA00022801"/>
    </source>
</evidence>
<dbReference type="EMBL" id="CP006912">
    <property type="protein sequence ID" value="AHB48742.1"/>
    <property type="molecule type" value="Genomic_DNA"/>
</dbReference>
<proteinExistence type="inferred from homology"/>
<comment type="catalytic activity">
    <reaction evidence="7">
        <text>a beta-lactam + H2O = a substituted beta-amino acid</text>
        <dbReference type="Rhea" id="RHEA:20401"/>
        <dbReference type="ChEBI" id="CHEBI:15377"/>
        <dbReference type="ChEBI" id="CHEBI:35627"/>
        <dbReference type="ChEBI" id="CHEBI:140347"/>
        <dbReference type="EC" id="3.5.2.6"/>
    </reaction>
</comment>
<evidence type="ECO:0000256" key="2">
    <source>
        <dbReference type="ARBA" id="ARBA00012865"/>
    </source>
</evidence>
<evidence type="ECO:0000313" key="9">
    <source>
        <dbReference type="EMBL" id="AHB48742.1"/>
    </source>
</evidence>
<dbReference type="GO" id="GO:0046677">
    <property type="term" value="P:response to antibiotic"/>
    <property type="evidence" value="ECO:0007669"/>
    <property type="project" value="UniProtKB-UniRule"/>
</dbReference>
<gene>
    <name evidence="9" type="ORF">W911_10600</name>
</gene>
<dbReference type="PATRIC" id="fig|1029756.8.peg.2205"/>
<dbReference type="SUPFAM" id="SSF56601">
    <property type="entry name" value="beta-lactamase/transpeptidase-like"/>
    <property type="match status" value="1"/>
</dbReference>
<evidence type="ECO:0000313" key="10">
    <source>
        <dbReference type="Proteomes" id="UP000018542"/>
    </source>
</evidence>
<dbReference type="InterPro" id="IPR012338">
    <property type="entry name" value="Beta-lactam/transpept-like"/>
</dbReference>
<keyword evidence="5 7" id="KW-0046">Antibiotic resistance</keyword>
<dbReference type="EC" id="3.5.2.6" evidence="2 7"/>
<evidence type="ECO:0000256" key="6">
    <source>
        <dbReference type="PIRSR" id="PIRSR602137-50"/>
    </source>
</evidence>
<feature type="domain" description="Penicillin-binding protein transpeptidase" evidence="8">
    <location>
        <begin position="78"/>
        <end position="281"/>
    </location>
</feature>
<evidence type="ECO:0000259" key="8">
    <source>
        <dbReference type="Pfam" id="PF00905"/>
    </source>
</evidence>
<evidence type="ECO:0000256" key="1">
    <source>
        <dbReference type="ARBA" id="ARBA00007898"/>
    </source>
</evidence>
<dbReference type="InterPro" id="IPR002137">
    <property type="entry name" value="Beta-lactam_class-D_AS"/>
</dbReference>
<keyword evidence="4 7" id="KW-0378">Hydrolase</keyword>
<dbReference type="STRING" id="1029756.W911_10600"/>
<dbReference type="GO" id="GO:0017001">
    <property type="term" value="P:antibiotic catabolic process"/>
    <property type="evidence" value="ECO:0007669"/>
    <property type="project" value="InterPro"/>
</dbReference>
<dbReference type="AlphaFoldDB" id="V5SE24"/>
<accession>V5SE24</accession>
<dbReference type="Gene3D" id="3.40.710.10">
    <property type="entry name" value="DD-peptidase/beta-lactamase superfamily"/>
    <property type="match status" value="1"/>
</dbReference>
<comment type="similarity">
    <text evidence="1 7">Belongs to the class-D beta-lactamase family.</text>
</comment>